<feature type="transmembrane region" description="Helical" evidence="8">
    <location>
        <begin position="7"/>
        <end position="27"/>
    </location>
</feature>
<dbReference type="PROSITE" id="PS50198">
    <property type="entry name" value="PPIC_PPIASE_2"/>
    <property type="match status" value="1"/>
</dbReference>
<evidence type="ECO:0000313" key="11">
    <source>
        <dbReference type="EMBL" id="VFJ70955.1"/>
    </source>
</evidence>
<evidence type="ECO:0000256" key="6">
    <source>
        <dbReference type="ARBA" id="ARBA00023235"/>
    </source>
</evidence>
<keyword evidence="8" id="KW-0812">Transmembrane</keyword>
<dbReference type="EC" id="5.2.1.8" evidence="3"/>
<protein>
    <recommendedName>
        <fullName evidence="3">peptidylprolyl isomerase</fullName>
        <ecNumber evidence="3">5.2.1.8</ecNumber>
    </recommendedName>
</protein>
<dbReference type="EMBL" id="CAADFL010000304">
    <property type="protein sequence ID" value="VFK14072.1"/>
    <property type="molecule type" value="Genomic_DNA"/>
</dbReference>
<organism evidence="11">
    <name type="scientific">Candidatus Kentrum sp. FM</name>
    <dbReference type="NCBI Taxonomy" id="2126340"/>
    <lineage>
        <taxon>Bacteria</taxon>
        <taxon>Pseudomonadati</taxon>
        <taxon>Pseudomonadota</taxon>
        <taxon>Gammaproteobacteria</taxon>
        <taxon>Candidatus Kentrum</taxon>
    </lineage>
</organism>
<dbReference type="InterPro" id="IPR000297">
    <property type="entry name" value="PPIase_PpiC"/>
</dbReference>
<feature type="domain" description="PpiC" evidence="9">
    <location>
        <begin position="157"/>
        <end position="246"/>
    </location>
</feature>
<dbReference type="EMBL" id="CAADEZ010000546">
    <property type="protein sequence ID" value="VFJ70378.1"/>
    <property type="molecule type" value="Genomic_DNA"/>
</dbReference>
<evidence type="ECO:0000256" key="3">
    <source>
        <dbReference type="ARBA" id="ARBA00013194"/>
    </source>
</evidence>
<comment type="catalytic activity">
    <reaction evidence="1">
        <text>[protein]-peptidylproline (omega=180) = [protein]-peptidylproline (omega=0)</text>
        <dbReference type="Rhea" id="RHEA:16237"/>
        <dbReference type="Rhea" id="RHEA-COMP:10747"/>
        <dbReference type="Rhea" id="RHEA-COMP:10748"/>
        <dbReference type="ChEBI" id="CHEBI:83833"/>
        <dbReference type="ChEBI" id="CHEBI:83834"/>
        <dbReference type="EC" id="5.2.1.8"/>
    </reaction>
</comment>
<dbReference type="AlphaFoldDB" id="A0A450TRN7"/>
<proteinExistence type="inferred from homology"/>
<evidence type="ECO:0000256" key="5">
    <source>
        <dbReference type="ARBA" id="ARBA00023110"/>
    </source>
</evidence>
<dbReference type="SUPFAM" id="SSF109998">
    <property type="entry name" value="Triger factor/SurA peptide-binding domain-like"/>
    <property type="match status" value="1"/>
</dbReference>
<accession>A0A450TRN7</accession>
<keyword evidence="8" id="KW-0472">Membrane</keyword>
<dbReference type="Gene3D" id="3.10.50.40">
    <property type="match status" value="1"/>
</dbReference>
<dbReference type="PANTHER" id="PTHR47245:SF1">
    <property type="entry name" value="FOLDASE PROTEIN PRSA"/>
    <property type="match status" value="1"/>
</dbReference>
<comment type="similarity">
    <text evidence="2">Belongs to the PpiC/parvulin rotamase family.</text>
</comment>
<dbReference type="EMBL" id="CAADFA010000578">
    <property type="protein sequence ID" value="VFJ70955.1"/>
    <property type="molecule type" value="Genomic_DNA"/>
</dbReference>
<keyword evidence="4" id="KW-0732">Signal</keyword>
<evidence type="ECO:0000259" key="9">
    <source>
        <dbReference type="PROSITE" id="PS50198"/>
    </source>
</evidence>
<dbReference type="InterPro" id="IPR050245">
    <property type="entry name" value="PrsA_foldase"/>
</dbReference>
<dbReference type="GO" id="GO:0003755">
    <property type="term" value="F:peptidyl-prolyl cis-trans isomerase activity"/>
    <property type="evidence" value="ECO:0007669"/>
    <property type="project" value="UniProtKB-KW"/>
</dbReference>
<evidence type="ECO:0000256" key="8">
    <source>
        <dbReference type="SAM" id="Phobius"/>
    </source>
</evidence>
<sequence length="288" mass="32400">MLKKKNVVALGKIAIVFAVAWGGGAIWEYGAAKADVMTDWHVLAIAGGQRITRADVMWELETRNRQAQGNIDIDRLSAGKLRSVVTDIAVRRKLLSEAQENTLLRKRIERGDLRRRIEAYRDGLIAKAQVESIAAEQVTDTDVANHYQTLKEEMKGKEEWHIRRILVEDKKTIKKARKELSKRPFEEVAKEFSIDKPSAGQGGDLGFVAADQLKEGFAKAMSKLSVGKTSKPFETDLGWHIAKIEEKRPMQAAPLDAVRARIRAKLESDAGQAYLKKIVEEMEIELRK</sequence>
<evidence type="ECO:0000313" key="10">
    <source>
        <dbReference type="EMBL" id="VFJ70378.1"/>
    </source>
</evidence>
<dbReference type="Pfam" id="PF00639">
    <property type="entry name" value="Rotamase"/>
    <property type="match status" value="1"/>
</dbReference>
<reference evidence="11" key="1">
    <citation type="submission" date="2019-02" db="EMBL/GenBank/DDBJ databases">
        <authorList>
            <person name="Gruber-Vodicka R. H."/>
            <person name="Seah K. B. B."/>
        </authorList>
    </citation>
    <scope>NUCLEOTIDE SEQUENCE</scope>
    <source>
        <strain evidence="10">BECK_BZ163</strain>
        <strain evidence="12">BECK_BZ164</strain>
        <strain evidence="11">BECK_BZ165</strain>
    </source>
</reference>
<name>A0A450TRN7_9GAMM</name>
<gene>
    <name evidence="10" type="ORF">BECKFM1743A_GA0114220_105461</name>
    <name evidence="12" type="ORF">BECKFM1743B_GA0114221_103042</name>
    <name evidence="11" type="ORF">BECKFM1743C_GA0114222_105781</name>
</gene>
<dbReference type="InterPro" id="IPR046357">
    <property type="entry name" value="PPIase_dom_sf"/>
</dbReference>
<keyword evidence="6 7" id="KW-0413">Isomerase</keyword>
<dbReference type="InterPro" id="IPR027304">
    <property type="entry name" value="Trigger_fact/SurA_dom_sf"/>
</dbReference>
<keyword evidence="5 7" id="KW-0697">Rotamase</keyword>
<evidence type="ECO:0000256" key="2">
    <source>
        <dbReference type="ARBA" id="ARBA00007656"/>
    </source>
</evidence>
<evidence type="ECO:0000256" key="1">
    <source>
        <dbReference type="ARBA" id="ARBA00000971"/>
    </source>
</evidence>
<keyword evidence="8" id="KW-1133">Transmembrane helix</keyword>
<evidence type="ECO:0000313" key="12">
    <source>
        <dbReference type="EMBL" id="VFK14072.1"/>
    </source>
</evidence>
<dbReference type="InterPro" id="IPR023058">
    <property type="entry name" value="PPIase_PpiC_CS"/>
</dbReference>
<dbReference type="SUPFAM" id="SSF54534">
    <property type="entry name" value="FKBP-like"/>
    <property type="match status" value="1"/>
</dbReference>
<evidence type="ECO:0000256" key="4">
    <source>
        <dbReference type="ARBA" id="ARBA00022729"/>
    </source>
</evidence>
<evidence type="ECO:0000256" key="7">
    <source>
        <dbReference type="PROSITE-ProRule" id="PRU00278"/>
    </source>
</evidence>
<dbReference type="PANTHER" id="PTHR47245">
    <property type="entry name" value="PEPTIDYLPROLYL ISOMERASE"/>
    <property type="match status" value="1"/>
</dbReference>
<dbReference type="PROSITE" id="PS01096">
    <property type="entry name" value="PPIC_PPIASE_1"/>
    <property type="match status" value="1"/>
</dbReference>